<reference evidence="7 8" key="1">
    <citation type="submission" date="2018-10" db="EMBL/GenBank/DDBJ databases">
        <title>Genome sequence of Verticillium nonalfalfae VnAa140.</title>
        <authorList>
            <person name="Stajich J.E."/>
            <person name="Kasson M.T."/>
        </authorList>
    </citation>
    <scope>NUCLEOTIDE SEQUENCE [LARGE SCALE GENOMIC DNA]</scope>
    <source>
        <strain evidence="7 8">VnAa140</strain>
    </source>
</reference>
<protein>
    <recommendedName>
        <fullName evidence="6">Deacetylase sirtuin-type domain-containing protein</fullName>
    </recommendedName>
</protein>
<gene>
    <name evidence="7" type="ORF">D7B24_007326</name>
</gene>
<dbReference type="Gene3D" id="3.40.50.1220">
    <property type="entry name" value="TPP-binding domain"/>
    <property type="match status" value="2"/>
</dbReference>
<proteinExistence type="inferred from homology"/>
<evidence type="ECO:0000256" key="5">
    <source>
        <dbReference type="SAM" id="MobiDB-lite"/>
    </source>
</evidence>
<keyword evidence="3" id="KW-0520">NAD</keyword>
<dbReference type="RefSeq" id="XP_028494535.1">
    <property type="nucleotide sequence ID" value="XM_028641436.1"/>
</dbReference>
<keyword evidence="4" id="KW-0479">Metal-binding</keyword>
<name>A0A3M9Y7B3_9PEZI</name>
<organism evidence="7 8">
    <name type="scientific">Verticillium nonalfalfae</name>
    <dbReference type="NCBI Taxonomy" id="1051616"/>
    <lineage>
        <taxon>Eukaryota</taxon>
        <taxon>Fungi</taxon>
        <taxon>Dikarya</taxon>
        <taxon>Ascomycota</taxon>
        <taxon>Pezizomycotina</taxon>
        <taxon>Sordariomycetes</taxon>
        <taxon>Hypocreomycetidae</taxon>
        <taxon>Glomerellales</taxon>
        <taxon>Plectosphaerellaceae</taxon>
        <taxon>Verticillium</taxon>
    </lineage>
</organism>
<dbReference type="InterPro" id="IPR003000">
    <property type="entry name" value="Sirtuin"/>
</dbReference>
<dbReference type="GO" id="GO:0070403">
    <property type="term" value="F:NAD+ binding"/>
    <property type="evidence" value="ECO:0007669"/>
    <property type="project" value="InterPro"/>
</dbReference>
<dbReference type="SUPFAM" id="SSF52467">
    <property type="entry name" value="DHS-like NAD/FAD-binding domain"/>
    <property type="match status" value="1"/>
</dbReference>
<sequence>MTSPMGKPLMRIPYTELFAPPTLIPRNANTLPGAVAALTRFLTAPVADGRSPTTVILSGAGLSVSSGLADYRGAKGTYRVNKTYRPIYYHEFLASHEARKRYWARSFLGWPSLQRARPNAGHRAIADLGGTTDSSSSSSSTGSGLGLVSAVITQNVDSFHPQAHPHMPTLELHGYLRNTVCVTCRSEFPRDAFQAELARLNPAWAAFLEEVLASGALETEDPDERRARGMRTNPDGDVDLPGAPYTTFRYPACPSCLAHPPPRAADGDGVDRAAGAHVVEVDGDGAWKPGRSTAGILKPAVIMFGESIPAEVKAAAEAAVDGAGRLLVLGTSLATFSAWRIAKRALDRGMPIAVVNVGGVRGEEQLFAGVDWKQTGEQRVRVELSTDKVLPAVVETLRRTNGGTGVKVPRDAAPVASEVPRGNHGAFKDMLS</sequence>
<feature type="binding site" evidence="4">
    <location>
        <position position="181"/>
    </location>
    <ligand>
        <name>Zn(2+)</name>
        <dbReference type="ChEBI" id="CHEBI:29105"/>
    </ligand>
</feature>
<comment type="caution">
    <text evidence="7">The sequence shown here is derived from an EMBL/GenBank/DDBJ whole genome shotgun (WGS) entry which is preliminary data.</text>
</comment>
<accession>A0A3M9Y7B3</accession>
<dbReference type="GeneID" id="39611015"/>
<dbReference type="AlphaFoldDB" id="A0A3M9Y7B3"/>
<dbReference type="PANTHER" id="PTHR47651:SF17">
    <property type="entry name" value="DEACETYLASE SIRTUIN-TYPE DOMAIN-CONTAINING PROTEIN"/>
    <property type="match status" value="1"/>
</dbReference>
<feature type="region of interest" description="Disordered" evidence="5">
    <location>
        <begin position="221"/>
        <end position="241"/>
    </location>
</feature>
<keyword evidence="2" id="KW-0808">Transferase</keyword>
<dbReference type="Gene3D" id="3.30.1600.10">
    <property type="entry name" value="SIR2/SIRT2 'Small Domain"/>
    <property type="match status" value="1"/>
</dbReference>
<dbReference type="InterPro" id="IPR026591">
    <property type="entry name" value="Sirtuin_cat_small_dom_sf"/>
</dbReference>
<dbReference type="PROSITE" id="PS50305">
    <property type="entry name" value="SIRTUIN"/>
    <property type="match status" value="1"/>
</dbReference>
<evidence type="ECO:0000259" key="6">
    <source>
        <dbReference type="PROSITE" id="PS50305"/>
    </source>
</evidence>
<evidence type="ECO:0000313" key="7">
    <source>
        <dbReference type="EMBL" id="RNJ56377.1"/>
    </source>
</evidence>
<dbReference type="GO" id="GO:0016740">
    <property type="term" value="F:transferase activity"/>
    <property type="evidence" value="ECO:0007669"/>
    <property type="project" value="UniProtKB-KW"/>
</dbReference>
<feature type="binding site" evidence="4">
    <location>
        <position position="184"/>
    </location>
    <ligand>
        <name>Zn(2+)</name>
        <dbReference type="ChEBI" id="CHEBI:29105"/>
    </ligand>
</feature>
<feature type="binding site" evidence="4">
    <location>
        <position position="256"/>
    </location>
    <ligand>
        <name>Zn(2+)</name>
        <dbReference type="ChEBI" id="CHEBI:29105"/>
    </ligand>
</feature>
<feature type="domain" description="Deacetylase sirtuin-type" evidence="6">
    <location>
        <begin position="28"/>
        <end position="400"/>
    </location>
</feature>
<feature type="binding site" evidence="4">
    <location>
        <position position="253"/>
    </location>
    <ligand>
        <name>Zn(2+)</name>
        <dbReference type="ChEBI" id="CHEBI:29105"/>
    </ligand>
</feature>
<keyword evidence="4" id="KW-0862">Zinc</keyword>
<dbReference type="EMBL" id="RBVV01000058">
    <property type="protein sequence ID" value="RNJ56377.1"/>
    <property type="molecule type" value="Genomic_DNA"/>
</dbReference>
<evidence type="ECO:0000256" key="1">
    <source>
        <dbReference type="ARBA" id="ARBA00006924"/>
    </source>
</evidence>
<evidence type="ECO:0000256" key="2">
    <source>
        <dbReference type="ARBA" id="ARBA00022679"/>
    </source>
</evidence>
<evidence type="ECO:0000256" key="3">
    <source>
        <dbReference type="ARBA" id="ARBA00023027"/>
    </source>
</evidence>
<comment type="similarity">
    <text evidence="1">Belongs to the sirtuin family. Class I subfamily.</text>
</comment>
<dbReference type="GO" id="GO:0046872">
    <property type="term" value="F:metal ion binding"/>
    <property type="evidence" value="ECO:0007669"/>
    <property type="project" value="UniProtKB-KW"/>
</dbReference>
<dbReference type="Pfam" id="PF02146">
    <property type="entry name" value="SIR2"/>
    <property type="match status" value="1"/>
</dbReference>
<dbReference type="InterPro" id="IPR026590">
    <property type="entry name" value="Ssirtuin_cat_dom"/>
</dbReference>
<dbReference type="InterPro" id="IPR029035">
    <property type="entry name" value="DHS-like_NAD/FAD-binding_dom"/>
</dbReference>
<dbReference type="STRING" id="1051616.A0A3M9Y7B3"/>
<evidence type="ECO:0000256" key="4">
    <source>
        <dbReference type="PROSITE-ProRule" id="PRU00236"/>
    </source>
</evidence>
<dbReference type="Proteomes" id="UP000267145">
    <property type="component" value="Unassembled WGS sequence"/>
</dbReference>
<dbReference type="PANTHER" id="PTHR47651">
    <property type="entry name" value="NAD-DEPENDENT HISTONE DEACETYLASE HST4"/>
    <property type="match status" value="1"/>
</dbReference>
<feature type="active site" description="Proton acceptor" evidence="4">
    <location>
        <position position="173"/>
    </location>
</feature>
<keyword evidence="8" id="KW-1185">Reference proteome</keyword>
<evidence type="ECO:0000313" key="8">
    <source>
        <dbReference type="Proteomes" id="UP000267145"/>
    </source>
</evidence>